<proteinExistence type="predicted"/>
<protein>
    <submittedName>
        <fullName evidence="2">Extensin family protein</fullName>
    </submittedName>
</protein>
<comment type="caution">
    <text evidence="2">The sequence shown here is derived from an EMBL/GenBank/DDBJ whole genome shotgun (WGS) entry which is preliminary data.</text>
</comment>
<dbReference type="Pfam" id="PF06904">
    <property type="entry name" value="Extensin-like_C"/>
    <property type="match status" value="1"/>
</dbReference>
<sequence length="229" mass="25499">MINWLLRIFWLVVLLGIVGTAVRSLPPEHNPIADLSMDDPIGITTEMKLARFAHEPDACFAYLDRSEIAYTRLDDSPEGENCGFYDALTLDRSELPYSGTLRMTCALTGALATWERQGILPRASEELASPPVRILTYGSYVCRRKYGRSTGSFSEHATGNAVDIWGFELENGQIISVKSHWGTDTAEGRFLKAVRNDACRLFGTVLGPEYNAAHADHFHFDMSFSGICR</sequence>
<dbReference type="RefSeq" id="WP_377376215.1">
    <property type="nucleotide sequence ID" value="NZ_JBHSSW010000004.1"/>
</dbReference>
<dbReference type="InterPro" id="IPR009683">
    <property type="entry name" value="Extensin-like_C"/>
</dbReference>
<evidence type="ECO:0000313" key="3">
    <source>
        <dbReference type="Proteomes" id="UP001596303"/>
    </source>
</evidence>
<organism evidence="2 3">
    <name type="scientific">Ponticaulis profundi</name>
    <dbReference type="NCBI Taxonomy" id="2665222"/>
    <lineage>
        <taxon>Bacteria</taxon>
        <taxon>Pseudomonadati</taxon>
        <taxon>Pseudomonadota</taxon>
        <taxon>Alphaproteobacteria</taxon>
        <taxon>Hyphomonadales</taxon>
        <taxon>Hyphomonadaceae</taxon>
        <taxon>Ponticaulis</taxon>
    </lineage>
</organism>
<accession>A0ABW1S783</accession>
<gene>
    <name evidence="2" type="ORF">ACFQDM_04875</name>
</gene>
<keyword evidence="3" id="KW-1185">Reference proteome</keyword>
<reference evidence="3" key="1">
    <citation type="journal article" date="2019" name="Int. J. Syst. Evol. Microbiol.">
        <title>The Global Catalogue of Microorganisms (GCM) 10K type strain sequencing project: providing services to taxonomists for standard genome sequencing and annotation.</title>
        <authorList>
            <consortium name="The Broad Institute Genomics Platform"/>
            <consortium name="The Broad Institute Genome Sequencing Center for Infectious Disease"/>
            <person name="Wu L."/>
            <person name="Ma J."/>
        </authorList>
    </citation>
    <scope>NUCLEOTIDE SEQUENCE [LARGE SCALE GENOMIC DNA]</scope>
    <source>
        <strain evidence="3">CGMCC-1.15741</strain>
    </source>
</reference>
<name>A0ABW1S783_9PROT</name>
<feature type="domain" description="Extensin-like C-terminal" evidence="1">
    <location>
        <begin position="58"/>
        <end position="229"/>
    </location>
</feature>
<evidence type="ECO:0000259" key="1">
    <source>
        <dbReference type="Pfam" id="PF06904"/>
    </source>
</evidence>
<dbReference type="Proteomes" id="UP001596303">
    <property type="component" value="Unassembled WGS sequence"/>
</dbReference>
<dbReference type="EMBL" id="JBHSSW010000004">
    <property type="protein sequence ID" value="MFC6197398.1"/>
    <property type="molecule type" value="Genomic_DNA"/>
</dbReference>
<evidence type="ECO:0000313" key="2">
    <source>
        <dbReference type="EMBL" id="MFC6197398.1"/>
    </source>
</evidence>